<accession>A0A1F5C7Z0</accession>
<feature type="region of interest" description="Disordered" evidence="1">
    <location>
        <begin position="1"/>
        <end position="20"/>
    </location>
</feature>
<evidence type="ECO:0000313" key="2">
    <source>
        <dbReference type="EMBL" id="OGD38952.1"/>
    </source>
</evidence>
<dbReference type="Proteomes" id="UP000178969">
    <property type="component" value="Unassembled WGS sequence"/>
</dbReference>
<evidence type="ECO:0000313" key="3">
    <source>
        <dbReference type="Proteomes" id="UP000178969"/>
    </source>
</evidence>
<reference evidence="2 3" key="1">
    <citation type="journal article" date="2016" name="Nat. Commun.">
        <title>Thousands of microbial genomes shed light on interconnected biogeochemical processes in an aquifer system.</title>
        <authorList>
            <person name="Anantharaman K."/>
            <person name="Brown C.T."/>
            <person name="Hug L.A."/>
            <person name="Sharon I."/>
            <person name="Castelle C.J."/>
            <person name="Probst A.J."/>
            <person name="Thomas B.C."/>
            <person name="Singh A."/>
            <person name="Wilkins M.J."/>
            <person name="Karaoz U."/>
            <person name="Brodie E.L."/>
            <person name="Williams K.H."/>
            <person name="Hubbard S.S."/>
            <person name="Banfield J.F."/>
        </authorList>
    </citation>
    <scope>NUCLEOTIDE SEQUENCE [LARGE SCALE GENOMIC DNA]</scope>
</reference>
<name>A0A1F5C7Z0_9BACT</name>
<evidence type="ECO:0000256" key="1">
    <source>
        <dbReference type="SAM" id="MobiDB-lite"/>
    </source>
</evidence>
<organism evidence="2 3">
    <name type="scientific">Candidatus Azambacteria bacterium RIFCSPLOWO2_01_FULL_46_26</name>
    <dbReference type="NCBI Taxonomy" id="1797299"/>
    <lineage>
        <taxon>Bacteria</taxon>
        <taxon>Candidatus Azamiibacteriota</taxon>
    </lineage>
</organism>
<protein>
    <submittedName>
        <fullName evidence="2">Uncharacterized protein</fullName>
    </submittedName>
</protein>
<gene>
    <name evidence="2" type="ORF">A3A25_01975</name>
</gene>
<comment type="caution">
    <text evidence="2">The sequence shown here is derived from an EMBL/GenBank/DDBJ whole genome shotgun (WGS) entry which is preliminary data.</text>
</comment>
<sequence length="65" mass="7237">MAERLMRSRKCRGNASSAQRTNVTARPDVHIAIVAADQVAIAAALMNTITHFSLLLDKLKNLWLY</sequence>
<proteinExistence type="predicted"/>
<dbReference type="EMBL" id="MEYT01000019">
    <property type="protein sequence ID" value="OGD38952.1"/>
    <property type="molecule type" value="Genomic_DNA"/>
</dbReference>
<dbReference type="AlphaFoldDB" id="A0A1F5C7Z0"/>